<evidence type="ECO:0000256" key="2">
    <source>
        <dbReference type="SAM" id="SignalP"/>
    </source>
</evidence>
<gene>
    <name evidence="3" type="primary">Dwil\GK20420</name>
    <name evidence="3" type="ORF">Dwil_GK20420</name>
</gene>
<evidence type="ECO:0000313" key="4">
    <source>
        <dbReference type="Proteomes" id="UP000007798"/>
    </source>
</evidence>
<reference evidence="3 4" key="1">
    <citation type="journal article" date="2007" name="Nature">
        <title>Evolution of genes and genomes on the Drosophila phylogeny.</title>
        <authorList>
            <consortium name="Drosophila 12 Genomes Consortium"/>
            <person name="Clark A.G."/>
            <person name="Eisen M.B."/>
            <person name="Smith D.R."/>
            <person name="Bergman C.M."/>
            <person name="Oliver B."/>
            <person name="Markow T.A."/>
            <person name="Kaufman T.C."/>
            <person name="Kellis M."/>
            <person name="Gelbart W."/>
            <person name="Iyer V.N."/>
            <person name="Pollard D.A."/>
            <person name="Sackton T.B."/>
            <person name="Larracuente A.M."/>
            <person name="Singh N.D."/>
            <person name="Abad J.P."/>
            <person name="Abt D.N."/>
            <person name="Adryan B."/>
            <person name="Aguade M."/>
            <person name="Akashi H."/>
            <person name="Anderson W.W."/>
            <person name="Aquadro C.F."/>
            <person name="Ardell D.H."/>
            <person name="Arguello R."/>
            <person name="Artieri C.G."/>
            <person name="Barbash D.A."/>
            <person name="Barker D."/>
            <person name="Barsanti P."/>
            <person name="Batterham P."/>
            <person name="Batzoglou S."/>
            <person name="Begun D."/>
            <person name="Bhutkar A."/>
            <person name="Blanco E."/>
            <person name="Bosak S.A."/>
            <person name="Bradley R.K."/>
            <person name="Brand A.D."/>
            <person name="Brent M.R."/>
            <person name="Brooks A.N."/>
            <person name="Brown R.H."/>
            <person name="Butlin R.K."/>
            <person name="Caggese C."/>
            <person name="Calvi B.R."/>
            <person name="Bernardo de Carvalho A."/>
            <person name="Caspi A."/>
            <person name="Castrezana S."/>
            <person name="Celniker S.E."/>
            <person name="Chang J.L."/>
            <person name="Chapple C."/>
            <person name="Chatterji S."/>
            <person name="Chinwalla A."/>
            <person name="Civetta A."/>
            <person name="Clifton S.W."/>
            <person name="Comeron J.M."/>
            <person name="Costello J.C."/>
            <person name="Coyne J.A."/>
            <person name="Daub J."/>
            <person name="David R.G."/>
            <person name="Delcher A.L."/>
            <person name="Delehaunty K."/>
            <person name="Do C.B."/>
            <person name="Ebling H."/>
            <person name="Edwards K."/>
            <person name="Eickbush T."/>
            <person name="Evans J.D."/>
            <person name="Filipski A."/>
            <person name="Findeiss S."/>
            <person name="Freyhult E."/>
            <person name="Fulton L."/>
            <person name="Fulton R."/>
            <person name="Garcia A.C."/>
            <person name="Gardiner A."/>
            <person name="Garfield D.A."/>
            <person name="Garvin B.E."/>
            <person name="Gibson G."/>
            <person name="Gilbert D."/>
            <person name="Gnerre S."/>
            <person name="Godfrey J."/>
            <person name="Good R."/>
            <person name="Gotea V."/>
            <person name="Gravely B."/>
            <person name="Greenberg A.J."/>
            <person name="Griffiths-Jones S."/>
            <person name="Gross S."/>
            <person name="Guigo R."/>
            <person name="Gustafson E.A."/>
            <person name="Haerty W."/>
            <person name="Hahn M.W."/>
            <person name="Halligan D.L."/>
            <person name="Halpern A.L."/>
            <person name="Halter G.M."/>
            <person name="Han M.V."/>
            <person name="Heger A."/>
            <person name="Hillier L."/>
            <person name="Hinrichs A.S."/>
            <person name="Holmes I."/>
            <person name="Hoskins R.A."/>
            <person name="Hubisz M.J."/>
            <person name="Hultmark D."/>
            <person name="Huntley M.A."/>
            <person name="Jaffe D.B."/>
            <person name="Jagadeeshan S."/>
            <person name="Jeck W.R."/>
            <person name="Johnson J."/>
            <person name="Jones C.D."/>
            <person name="Jordan W.C."/>
            <person name="Karpen G.H."/>
            <person name="Kataoka E."/>
            <person name="Keightley P.D."/>
            <person name="Kheradpour P."/>
            <person name="Kirkness E.F."/>
            <person name="Koerich L.B."/>
            <person name="Kristiansen K."/>
            <person name="Kudrna D."/>
            <person name="Kulathinal R.J."/>
            <person name="Kumar S."/>
            <person name="Kwok R."/>
            <person name="Lander E."/>
            <person name="Langley C.H."/>
            <person name="Lapoint R."/>
            <person name="Lazzaro B.P."/>
            <person name="Lee S.J."/>
            <person name="Levesque L."/>
            <person name="Li R."/>
            <person name="Lin C.F."/>
            <person name="Lin M.F."/>
            <person name="Lindblad-Toh K."/>
            <person name="Llopart A."/>
            <person name="Long M."/>
            <person name="Low L."/>
            <person name="Lozovsky E."/>
            <person name="Lu J."/>
            <person name="Luo M."/>
            <person name="Machado C.A."/>
            <person name="Makalowski W."/>
            <person name="Marzo M."/>
            <person name="Matsuda M."/>
            <person name="Matzkin L."/>
            <person name="McAllister B."/>
            <person name="McBride C.S."/>
            <person name="McKernan B."/>
            <person name="McKernan K."/>
            <person name="Mendez-Lago M."/>
            <person name="Minx P."/>
            <person name="Mollenhauer M.U."/>
            <person name="Montooth K."/>
            <person name="Mount S.M."/>
            <person name="Mu X."/>
            <person name="Myers E."/>
            <person name="Negre B."/>
            <person name="Newfeld S."/>
            <person name="Nielsen R."/>
            <person name="Noor M.A."/>
            <person name="O'Grady P."/>
            <person name="Pachter L."/>
            <person name="Papaceit M."/>
            <person name="Parisi M.J."/>
            <person name="Parisi M."/>
            <person name="Parts L."/>
            <person name="Pedersen J.S."/>
            <person name="Pesole G."/>
            <person name="Phillippy A.M."/>
            <person name="Ponting C.P."/>
            <person name="Pop M."/>
            <person name="Porcelli D."/>
            <person name="Powell J.R."/>
            <person name="Prohaska S."/>
            <person name="Pruitt K."/>
            <person name="Puig M."/>
            <person name="Quesneville H."/>
            <person name="Ram K.R."/>
            <person name="Rand D."/>
            <person name="Rasmussen M.D."/>
            <person name="Reed L.K."/>
            <person name="Reenan R."/>
            <person name="Reily A."/>
            <person name="Remington K.A."/>
            <person name="Rieger T.T."/>
            <person name="Ritchie M.G."/>
            <person name="Robin C."/>
            <person name="Rogers Y.H."/>
            <person name="Rohde C."/>
            <person name="Rozas J."/>
            <person name="Rubenfield M.J."/>
            <person name="Ruiz A."/>
            <person name="Russo S."/>
            <person name="Salzberg S.L."/>
            <person name="Sanchez-Gracia A."/>
            <person name="Saranga D.J."/>
            <person name="Sato H."/>
            <person name="Schaeffer S.W."/>
            <person name="Schatz M.C."/>
            <person name="Schlenke T."/>
            <person name="Schwartz R."/>
            <person name="Segarra C."/>
            <person name="Singh R.S."/>
            <person name="Sirot L."/>
            <person name="Sirota M."/>
            <person name="Sisneros N.B."/>
            <person name="Smith C.D."/>
            <person name="Smith T.F."/>
            <person name="Spieth J."/>
            <person name="Stage D.E."/>
            <person name="Stark A."/>
            <person name="Stephan W."/>
            <person name="Strausberg R.L."/>
            <person name="Strempel S."/>
            <person name="Sturgill D."/>
            <person name="Sutton G."/>
            <person name="Sutton G.G."/>
            <person name="Tao W."/>
            <person name="Teichmann S."/>
            <person name="Tobari Y.N."/>
            <person name="Tomimura Y."/>
            <person name="Tsolas J.M."/>
            <person name="Valente V.L."/>
            <person name="Venter E."/>
            <person name="Venter J.C."/>
            <person name="Vicario S."/>
            <person name="Vieira F.G."/>
            <person name="Vilella A.J."/>
            <person name="Villasante A."/>
            <person name="Walenz B."/>
            <person name="Wang J."/>
            <person name="Wasserman M."/>
            <person name="Watts T."/>
            <person name="Wilson D."/>
            <person name="Wilson R.K."/>
            <person name="Wing R.A."/>
            <person name="Wolfner M.F."/>
            <person name="Wong A."/>
            <person name="Wong G.K."/>
            <person name="Wu C.I."/>
            <person name="Wu G."/>
            <person name="Yamamoto D."/>
            <person name="Yang H.P."/>
            <person name="Yang S.P."/>
            <person name="Yorke J.A."/>
            <person name="Yoshida K."/>
            <person name="Zdobnov E."/>
            <person name="Zhang P."/>
            <person name="Zhang Y."/>
            <person name="Zimin A.V."/>
            <person name="Baldwin J."/>
            <person name="Abdouelleil A."/>
            <person name="Abdulkadir J."/>
            <person name="Abebe A."/>
            <person name="Abera B."/>
            <person name="Abreu J."/>
            <person name="Acer S.C."/>
            <person name="Aftuck L."/>
            <person name="Alexander A."/>
            <person name="An P."/>
            <person name="Anderson E."/>
            <person name="Anderson S."/>
            <person name="Arachi H."/>
            <person name="Azer M."/>
            <person name="Bachantsang P."/>
            <person name="Barry A."/>
            <person name="Bayul T."/>
            <person name="Berlin A."/>
            <person name="Bessette D."/>
            <person name="Bloom T."/>
            <person name="Blye J."/>
            <person name="Boguslavskiy L."/>
            <person name="Bonnet C."/>
            <person name="Boukhgalter B."/>
            <person name="Bourzgui I."/>
            <person name="Brown A."/>
            <person name="Cahill P."/>
            <person name="Channer S."/>
            <person name="Cheshatsang Y."/>
            <person name="Chuda L."/>
            <person name="Citroen M."/>
            <person name="Collymore A."/>
            <person name="Cooke P."/>
            <person name="Costello M."/>
            <person name="D'Aco K."/>
            <person name="Daza R."/>
            <person name="De Haan G."/>
            <person name="DeGray S."/>
            <person name="DeMaso C."/>
            <person name="Dhargay N."/>
            <person name="Dooley K."/>
            <person name="Dooley E."/>
            <person name="Doricent M."/>
            <person name="Dorje P."/>
            <person name="Dorjee K."/>
            <person name="Dupes A."/>
            <person name="Elong R."/>
            <person name="Falk J."/>
            <person name="Farina A."/>
            <person name="Faro S."/>
            <person name="Ferguson D."/>
            <person name="Fisher S."/>
            <person name="Foley C.D."/>
            <person name="Franke A."/>
            <person name="Friedrich D."/>
            <person name="Gadbois L."/>
            <person name="Gearin G."/>
            <person name="Gearin C.R."/>
            <person name="Giannoukos G."/>
            <person name="Goode T."/>
            <person name="Graham J."/>
            <person name="Grandbois E."/>
            <person name="Grewal S."/>
            <person name="Gyaltsen K."/>
            <person name="Hafez N."/>
            <person name="Hagos B."/>
            <person name="Hall J."/>
            <person name="Henson C."/>
            <person name="Hollinger A."/>
            <person name="Honan T."/>
            <person name="Huard M.D."/>
            <person name="Hughes L."/>
            <person name="Hurhula B."/>
            <person name="Husby M.E."/>
            <person name="Kamat A."/>
            <person name="Kanga B."/>
            <person name="Kashin S."/>
            <person name="Khazanovich D."/>
            <person name="Kisner P."/>
            <person name="Lance K."/>
            <person name="Lara M."/>
            <person name="Lee W."/>
            <person name="Lennon N."/>
            <person name="Letendre F."/>
            <person name="LeVine R."/>
            <person name="Lipovsky A."/>
            <person name="Liu X."/>
            <person name="Liu J."/>
            <person name="Liu S."/>
            <person name="Lokyitsang T."/>
            <person name="Lokyitsang Y."/>
            <person name="Lubonja R."/>
            <person name="Lui A."/>
            <person name="MacDonald P."/>
            <person name="Magnisalis V."/>
            <person name="Maru K."/>
            <person name="Matthews C."/>
            <person name="McCusker W."/>
            <person name="McDonough S."/>
            <person name="Mehta T."/>
            <person name="Meldrim J."/>
            <person name="Meneus L."/>
            <person name="Mihai O."/>
            <person name="Mihalev A."/>
            <person name="Mihova T."/>
            <person name="Mittelman R."/>
            <person name="Mlenga V."/>
            <person name="Montmayeur A."/>
            <person name="Mulrain L."/>
            <person name="Navidi A."/>
            <person name="Naylor J."/>
            <person name="Negash T."/>
            <person name="Nguyen T."/>
            <person name="Nguyen N."/>
            <person name="Nicol R."/>
            <person name="Norbu C."/>
            <person name="Norbu N."/>
            <person name="Novod N."/>
            <person name="O'Neill B."/>
            <person name="Osman S."/>
            <person name="Markiewicz E."/>
            <person name="Oyono O.L."/>
            <person name="Patti C."/>
            <person name="Phunkhang P."/>
            <person name="Pierre F."/>
            <person name="Priest M."/>
            <person name="Raghuraman S."/>
            <person name="Rege F."/>
            <person name="Reyes R."/>
            <person name="Rise C."/>
            <person name="Rogov P."/>
            <person name="Ross K."/>
            <person name="Ryan E."/>
            <person name="Settipalli S."/>
            <person name="Shea T."/>
            <person name="Sherpa N."/>
            <person name="Shi L."/>
            <person name="Shih D."/>
            <person name="Sparrow T."/>
            <person name="Spaulding J."/>
            <person name="Stalker J."/>
            <person name="Stange-Thomann N."/>
            <person name="Stavropoulos S."/>
            <person name="Stone C."/>
            <person name="Strader C."/>
            <person name="Tesfaye S."/>
            <person name="Thomson T."/>
            <person name="Thoulutsang Y."/>
            <person name="Thoulutsang D."/>
            <person name="Topham K."/>
            <person name="Topping I."/>
            <person name="Tsamla T."/>
            <person name="Vassiliev H."/>
            <person name="Vo A."/>
            <person name="Wangchuk T."/>
            <person name="Wangdi T."/>
            <person name="Weiand M."/>
            <person name="Wilkinson J."/>
            <person name="Wilson A."/>
            <person name="Yadav S."/>
            <person name="Young G."/>
            <person name="Yu Q."/>
            <person name="Zembek L."/>
            <person name="Zhong D."/>
            <person name="Zimmer A."/>
            <person name="Zwirko Z."/>
            <person name="Jaffe D.B."/>
            <person name="Alvarez P."/>
            <person name="Brockman W."/>
            <person name="Butler J."/>
            <person name="Chin C."/>
            <person name="Gnerre S."/>
            <person name="Grabherr M."/>
            <person name="Kleber M."/>
            <person name="Mauceli E."/>
            <person name="MacCallum I."/>
        </authorList>
    </citation>
    <scope>NUCLEOTIDE SEQUENCE [LARGE SCALE GENOMIC DNA]</scope>
    <source>
        <strain evidence="4">Tucson 14030-0811.24</strain>
    </source>
</reference>
<feature type="region of interest" description="Disordered" evidence="1">
    <location>
        <begin position="80"/>
        <end position="134"/>
    </location>
</feature>
<protein>
    <submittedName>
        <fullName evidence="3">GK20420</fullName>
    </submittedName>
</protein>
<dbReference type="OMA" id="YILDVQQ"/>
<keyword evidence="2" id="KW-0732">Signal</keyword>
<proteinExistence type="predicted"/>
<feature type="compositionally biased region" description="Basic and acidic residues" evidence="1">
    <location>
        <begin position="217"/>
        <end position="228"/>
    </location>
</feature>
<feature type="chain" id="PRO_5002819317" evidence="2">
    <location>
        <begin position="18"/>
        <end position="242"/>
    </location>
</feature>
<feature type="compositionally biased region" description="Low complexity" evidence="1">
    <location>
        <begin position="174"/>
        <end position="191"/>
    </location>
</feature>
<organism evidence="4">
    <name type="scientific">Drosophila willistoni</name>
    <name type="common">Fruit fly</name>
    <dbReference type="NCBI Taxonomy" id="7260"/>
    <lineage>
        <taxon>Eukaryota</taxon>
        <taxon>Metazoa</taxon>
        <taxon>Ecdysozoa</taxon>
        <taxon>Arthropoda</taxon>
        <taxon>Hexapoda</taxon>
        <taxon>Insecta</taxon>
        <taxon>Pterygota</taxon>
        <taxon>Neoptera</taxon>
        <taxon>Endopterygota</taxon>
        <taxon>Diptera</taxon>
        <taxon>Brachycera</taxon>
        <taxon>Muscomorpha</taxon>
        <taxon>Ephydroidea</taxon>
        <taxon>Drosophilidae</taxon>
        <taxon>Drosophila</taxon>
        <taxon>Sophophora</taxon>
    </lineage>
</organism>
<evidence type="ECO:0000313" key="3">
    <source>
        <dbReference type="EMBL" id="EDW79427.1"/>
    </source>
</evidence>
<dbReference type="OrthoDB" id="7871034at2759"/>
<feature type="region of interest" description="Disordered" evidence="1">
    <location>
        <begin position="174"/>
        <end position="242"/>
    </location>
</feature>
<sequence length="242" mass="27565">MKAFFVTLAIGFCMVAADVSHLPSSYLPPPKPEHAVSMSIEQQELRELPEQVEYMRDGEMDNSQMDMDTNMMGGMTMPMPSSLLTPPAPVESEADSHSLPTRYLPPAQQMNQAPGQEEESFSQAATPTEPEPLMQPEAEQQQMPMDYMQYLPPAPVDGSAGQQQLTYQQYQEQLQQQQQQQQQEQQPQEYQMPYILDVVQQPMAPSDAETLAYEEPQPAHELRNDGYHYKSQTAEEEQRLRH</sequence>
<dbReference type="Proteomes" id="UP000007798">
    <property type="component" value="Unassembled WGS sequence"/>
</dbReference>
<evidence type="ECO:0000256" key="1">
    <source>
        <dbReference type="SAM" id="MobiDB-lite"/>
    </source>
</evidence>
<dbReference type="PhylomeDB" id="B4N4Y8"/>
<name>B4N4Y8_DROWI</name>
<dbReference type="HOGENOM" id="CLU_1148275_0_0_1"/>
<accession>B4N4Y8</accession>
<keyword evidence="4" id="KW-1185">Reference proteome</keyword>
<dbReference type="eggNOG" id="ENOG502TC8S">
    <property type="taxonomic scope" value="Eukaryota"/>
</dbReference>
<dbReference type="InParanoid" id="B4N4Y8"/>
<dbReference type="AlphaFoldDB" id="B4N4Y8"/>
<dbReference type="EMBL" id="CH964101">
    <property type="protein sequence ID" value="EDW79427.1"/>
    <property type="molecule type" value="Genomic_DNA"/>
</dbReference>
<feature type="signal peptide" evidence="2">
    <location>
        <begin position="1"/>
        <end position="17"/>
    </location>
</feature>